<dbReference type="Pfam" id="PF07317">
    <property type="entry name" value="PilZN"/>
    <property type="match status" value="1"/>
</dbReference>
<reference evidence="6 7" key="1">
    <citation type="submission" date="2020-07" db="EMBL/GenBank/DDBJ databases">
        <title>Luteimonas sp. SJ-92.</title>
        <authorList>
            <person name="Huang X.-X."/>
            <person name="Xu L."/>
            <person name="Sun J.-Q."/>
        </authorList>
    </citation>
    <scope>NUCLEOTIDE SEQUENCE [LARGE SCALE GENOMIC DNA]</scope>
    <source>
        <strain evidence="6 7">SJ-92</strain>
    </source>
</reference>
<evidence type="ECO:0000256" key="3">
    <source>
        <dbReference type="ARBA" id="ARBA00023143"/>
    </source>
</evidence>
<dbReference type="InterPro" id="IPR009926">
    <property type="entry name" value="T3SS_YcgR_PilZN"/>
</dbReference>
<gene>
    <name evidence="6" type="ORF">H0E84_12135</name>
</gene>
<keyword evidence="6" id="KW-0282">Flagellum</keyword>
<dbReference type="AlphaFoldDB" id="A0A853JEU7"/>
<dbReference type="Proteomes" id="UP000578091">
    <property type="component" value="Unassembled WGS sequence"/>
</dbReference>
<evidence type="ECO:0000313" key="7">
    <source>
        <dbReference type="Proteomes" id="UP000578091"/>
    </source>
</evidence>
<evidence type="ECO:0000256" key="1">
    <source>
        <dbReference type="ARBA" id="ARBA00022636"/>
    </source>
</evidence>
<dbReference type="Gene3D" id="2.40.10.220">
    <property type="entry name" value="predicted glycosyltransferase like domains"/>
    <property type="match status" value="1"/>
</dbReference>
<keyword evidence="1" id="KW-0973">c-di-GMP</keyword>
<evidence type="ECO:0000259" key="5">
    <source>
        <dbReference type="Pfam" id="PF07317"/>
    </source>
</evidence>
<dbReference type="EMBL" id="JACCKA010000072">
    <property type="protein sequence ID" value="NZA27129.1"/>
    <property type="molecule type" value="Genomic_DNA"/>
</dbReference>
<keyword evidence="2" id="KW-0547">Nucleotide-binding</keyword>
<dbReference type="Pfam" id="PF07238">
    <property type="entry name" value="PilZ"/>
    <property type="match status" value="1"/>
</dbReference>
<evidence type="ECO:0000313" key="6">
    <source>
        <dbReference type="EMBL" id="NZA27129.1"/>
    </source>
</evidence>
<evidence type="ECO:0000259" key="4">
    <source>
        <dbReference type="Pfam" id="PF07238"/>
    </source>
</evidence>
<keyword evidence="3" id="KW-0975">Bacterial flagellum</keyword>
<dbReference type="InterPro" id="IPR012349">
    <property type="entry name" value="Split_barrel_FMN-bd"/>
</dbReference>
<dbReference type="GO" id="GO:0035438">
    <property type="term" value="F:cyclic-di-GMP binding"/>
    <property type="evidence" value="ECO:0007669"/>
    <property type="project" value="InterPro"/>
</dbReference>
<accession>A0A853JEU7</accession>
<dbReference type="Gene3D" id="2.30.110.10">
    <property type="entry name" value="Electron Transport, Fmn-binding Protein, Chain A"/>
    <property type="match status" value="1"/>
</dbReference>
<protein>
    <submittedName>
        <fullName evidence="6">Flagellar brake protein</fullName>
    </submittedName>
</protein>
<keyword evidence="6" id="KW-0969">Cilium</keyword>
<feature type="domain" description="PilZ" evidence="4">
    <location>
        <begin position="126"/>
        <end position="235"/>
    </location>
</feature>
<proteinExistence type="predicted"/>
<keyword evidence="6" id="KW-0966">Cell projection</keyword>
<sequence length="238" mass="25676">MGRSLSSAERQLTADATDDKCLLREPRIIRDLLQRLVDGHCALVATADAGMPGVTLPPLAIEGDTLWLGVPRNRGLLQRLLGAGHVSLQGLLDGALLRFGSEAVSGTRAGAPALGIPLPARLLHVQRRRDARREPQCDPLVCRIHSRDRAGRDAPLRTTIRDIGGGGLALITSETPLPFVCGDVLSRCAIELPEAETLEVAMRVRHVRLLRQHGRLLHQFGCEFVGLDAAAQARLSSI</sequence>
<name>A0A853JEU7_9GAMM</name>
<dbReference type="RefSeq" id="WP_180678906.1">
    <property type="nucleotide sequence ID" value="NZ_JACCKA010000072.1"/>
</dbReference>
<comment type="caution">
    <text evidence="6">The sequence shown here is derived from an EMBL/GenBank/DDBJ whole genome shotgun (WGS) entry which is preliminary data.</text>
</comment>
<evidence type="ECO:0000256" key="2">
    <source>
        <dbReference type="ARBA" id="ARBA00022741"/>
    </source>
</evidence>
<dbReference type="InterPro" id="IPR009875">
    <property type="entry name" value="PilZ_domain"/>
</dbReference>
<keyword evidence="7" id="KW-1185">Reference proteome</keyword>
<feature type="domain" description="Type III secretion system flagellar brake protein YcgR PilZN" evidence="5">
    <location>
        <begin position="23"/>
        <end position="123"/>
    </location>
</feature>
<organism evidence="6 7">
    <name type="scientific">Luteimonas salinisoli</name>
    <dbReference type="NCBI Taxonomy" id="2752307"/>
    <lineage>
        <taxon>Bacteria</taxon>
        <taxon>Pseudomonadati</taxon>
        <taxon>Pseudomonadota</taxon>
        <taxon>Gammaproteobacteria</taxon>
        <taxon>Lysobacterales</taxon>
        <taxon>Lysobacteraceae</taxon>
        <taxon>Luteimonas</taxon>
    </lineage>
</organism>